<dbReference type="Proteomes" id="UP001732700">
    <property type="component" value="Chromosome 3A"/>
</dbReference>
<name>A0ACD5VJ07_AVESA</name>
<proteinExistence type="predicted"/>
<evidence type="ECO:0000313" key="1">
    <source>
        <dbReference type="EnsemblPlants" id="AVESA.00010b.r2.3AG0439870.1.CDS.1"/>
    </source>
</evidence>
<reference evidence="1" key="1">
    <citation type="submission" date="2021-05" db="EMBL/GenBank/DDBJ databases">
        <authorList>
            <person name="Scholz U."/>
            <person name="Mascher M."/>
            <person name="Fiebig A."/>
        </authorList>
    </citation>
    <scope>NUCLEOTIDE SEQUENCE [LARGE SCALE GENOMIC DNA]</scope>
</reference>
<keyword evidence="2" id="KW-1185">Reference proteome</keyword>
<dbReference type="EnsemblPlants" id="AVESA.00010b.r2.3AG0439870.1">
    <property type="protein sequence ID" value="AVESA.00010b.r2.3AG0439870.1.CDS.1"/>
    <property type="gene ID" value="AVESA.00010b.r2.3AG0439870"/>
</dbReference>
<organism evidence="1 2">
    <name type="scientific">Avena sativa</name>
    <name type="common">Oat</name>
    <dbReference type="NCBI Taxonomy" id="4498"/>
    <lineage>
        <taxon>Eukaryota</taxon>
        <taxon>Viridiplantae</taxon>
        <taxon>Streptophyta</taxon>
        <taxon>Embryophyta</taxon>
        <taxon>Tracheophyta</taxon>
        <taxon>Spermatophyta</taxon>
        <taxon>Magnoliopsida</taxon>
        <taxon>Liliopsida</taxon>
        <taxon>Poales</taxon>
        <taxon>Poaceae</taxon>
        <taxon>BOP clade</taxon>
        <taxon>Pooideae</taxon>
        <taxon>Poodae</taxon>
        <taxon>Poeae</taxon>
        <taxon>Poeae Chloroplast Group 1 (Aveneae type)</taxon>
        <taxon>Aveninae</taxon>
        <taxon>Avena</taxon>
    </lineage>
</organism>
<protein>
    <submittedName>
        <fullName evidence="1">Uncharacterized protein</fullName>
    </submittedName>
</protein>
<sequence>MAVKDEQQSPLHILLFPFLAPGHLIPIADMAALFASRGVRCTILTTPVNAAIIRSAVDRANDAFRGTDCPTIDISVVPFPDVGLPPGVENGNALTSPADRLKFFQAVAELREPFDRFLADNHPDAVVSDSFFHWSTDAAAEHGVPRLGFLGSSMFAGSCNESTLRNNPLETAADDPDALVSLPGLPHRVELRRSQMMDPKKRPDHWALLESVNAADQKSFGEVFNSFHELEPDYVEHYQTTLGRRTWLVGPVALASKDMAGRGSTSARSPDDDSCLRWLDTKQPGSVVYVSFGTLIRFSPAELHELARGLDLSGKNFVWVLGRAGPDSSEWMPQGFADLITPRGDRGFIIRGWAPQMLILNHRALGGFVTHCGWNSTLESVSAGVPMVTWPRFADQFQNEKLIVEVLKVGVSIGAKDYGSGIENHDVIRGEVIAESIGKLMGNSEESDAIQRKAKDLGAEARSAVENGGSSYNDVGRLMDELMARRSSVKVGEDIIPTNDGL</sequence>
<accession>A0ACD5VJ07</accession>
<reference evidence="1" key="2">
    <citation type="submission" date="2025-09" db="UniProtKB">
        <authorList>
            <consortium name="EnsemblPlants"/>
        </authorList>
    </citation>
    <scope>IDENTIFICATION</scope>
</reference>
<evidence type="ECO:0000313" key="2">
    <source>
        <dbReference type="Proteomes" id="UP001732700"/>
    </source>
</evidence>